<dbReference type="SUPFAM" id="SSF88697">
    <property type="entry name" value="PUA domain-like"/>
    <property type="match status" value="1"/>
</dbReference>
<dbReference type="PIRSF" id="PIRSF015601">
    <property type="entry name" value="MTase_slr0722"/>
    <property type="match status" value="1"/>
</dbReference>
<accession>A0A917FJ80</accession>
<keyword evidence="15" id="KW-1185">Reference proteome</keyword>
<evidence type="ECO:0000313" key="14">
    <source>
        <dbReference type="EMBL" id="GGF85629.1"/>
    </source>
</evidence>
<evidence type="ECO:0000256" key="5">
    <source>
        <dbReference type="ARBA" id="ARBA00022490"/>
    </source>
</evidence>
<name>A0A917FJ80_9GAMM</name>
<dbReference type="GO" id="GO:0005737">
    <property type="term" value="C:cytoplasm"/>
    <property type="evidence" value="ECO:0007669"/>
    <property type="project" value="UniProtKB-SubCell"/>
</dbReference>
<evidence type="ECO:0000256" key="8">
    <source>
        <dbReference type="ARBA" id="ARBA00022679"/>
    </source>
</evidence>
<dbReference type="Gene3D" id="2.40.240.20">
    <property type="entry name" value="Hypothetical PUA domain-like, domain 1"/>
    <property type="match status" value="1"/>
</dbReference>
<dbReference type="PANTHER" id="PTHR30027">
    <property type="entry name" value="RIBOSOMAL RNA SMALL SUBUNIT METHYLTRANSFERASE E"/>
    <property type="match status" value="1"/>
</dbReference>
<dbReference type="InterPro" id="IPR006700">
    <property type="entry name" value="RsmE"/>
</dbReference>
<dbReference type="Proteomes" id="UP000605253">
    <property type="component" value="Unassembled WGS sequence"/>
</dbReference>
<dbReference type="NCBIfam" id="NF008692">
    <property type="entry name" value="PRK11713.1-5"/>
    <property type="match status" value="1"/>
</dbReference>
<evidence type="ECO:0000256" key="10">
    <source>
        <dbReference type="ARBA" id="ARBA00025699"/>
    </source>
</evidence>
<evidence type="ECO:0000259" key="13">
    <source>
        <dbReference type="Pfam" id="PF04452"/>
    </source>
</evidence>
<proteinExistence type="inferred from homology"/>
<keyword evidence="6 12" id="KW-0698">rRNA processing</keyword>
<keyword evidence="5 12" id="KW-0963">Cytoplasm</keyword>
<dbReference type="GO" id="GO:0070042">
    <property type="term" value="F:rRNA (uridine-N3-)-methyltransferase activity"/>
    <property type="evidence" value="ECO:0007669"/>
    <property type="project" value="TreeGrafter"/>
</dbReference>
<dbReference type="EC" id="2.1.1.193" evidence="3 12"/>
<dbReference type="PANTHER" id="PTHR30027:SF3">
    <property type="entry name" value="16S RRNA (URACIL(1498)-N(3))-METHYLTRANSFERASE"/>
    <property type="match status" value="1"/>
</dbReference>
<evidence type="ECO:0000256" key="9">
    <source>
        <dbReference type="ARBA" id="ARBA00022691"/>
    </source>
</evidence>
<dbReference type="CDD" id="cd18084">
    <property type="entry name" value="RsmE-like"/>
    <property type="match status" value="1"/>
</dbReference>
<evidence type="ECO:0000256" key="12">
    <source>
        <dbReference type="PIRNR" id="PIRNR015601"/>
    </source>
</evidence>
<evidence type="ECO:0000256" key="11">
    <source>
        <dbReference type="ARBA" id="ARBA00047944"/>
    </source>
</evidence>
<keyword evidence="9 12" id="KW-0949">S-adenosyl-L-methionine</keyword>
<evidence type="ECO:0000256" key="2">
    <source>
        <dbReference type="ARBA" id="ARBA00005528"/>
    </source>
</evidence>
<sequence length="245" mass="27510">MRVSRIYLPIDHHSLTDHWVIEQPKAHYIRNVLRLKPGHTLQFFTASGRQYNALIDSVNKHDVVIKDIQPCQETVPQSRLAITLIQGINAGDRMDYSVQKAAELGCVTLQPVLTEFCSQRIAAHKYEKKQQHWQGVAISACEQSGRADLMQVLPIKTFIEVLSEYPSGVYLEPTARHSIHSLPTALQHTCAVYIGPEGGFSPTELDHMEEQGLFGVQLGQRVLRTETMAPVVLSAMHSLYGDFKP</sequence>
<dbReference type="Gene3D" id="3.40.1280.10">
    <property type="match status" value="1"/>
</dbReference>
<organism evidence="14 15">
    <name type="scientific">Marinicella pacifica</name>
    <dbReference type="NCBI Taxonomy" id="1171543"/>
    <lineage>
        <taxon>Bacteria</taxon>
        <taxon>Pseudomonadati</taxon>
        <taxon>Pseudomonadota</taxon>
        <taxon>Gammaproteobacteria</taxon>
        <taxon>Lysobacterales</taxon>
        <taxon>Marinicellaceae</taxon>
        <taxon>Marinicella</taxon>
    </lineage>
</organism>
<comment type="catalytic activity">
    <reaction evidence="11 12">
        <text>uridine(1498) in 16S rRNA + S-adenosyl-L-methionine = N(3)-methyluridine(1498) in 16S rRNA + S-adenosyl-L-homocysteine + H(+)</text>
        <dbReference type="Rhea" id="RHEA:42920"/>
        <dbReference type="Rhea" id="RHEA-COMP:10283"/>
        <dbReference type="Rhea" id="RHEA-COMP:10284"/>
        <dbReference type="ChEBI" id="CHEBI:15378"/>
        <dbReference type="ChEBI" id="CHEBI:57856"/>
        <dbReference type="ChEBI" id="CHEBI:59789"/>
        <dbReference type="ChEBI" id="CHEBI:65315"/>
        <dbReference type="ChEBI" id="CHEBI:74502"/>
        <dbReference type="EC" id="2.1.1.193"/>
    </reaction>
</comment>
<comment type="function">
    <text evidence="10 12">Specifically methylates the N3 position of the uracil ring of uridine 1498 (m3U1498) in 16S rRNA. Acts on the fully assembled 30S ribosomal subunit.</text>
</comment>
<evidence type="ECO:0000256" key="4">
    <source>
        <dbReference type="ARBA" id="ARBA00013673"/>
    </source>
</evidence>
<dbReference type="InterPro" id="IPR046886">
    <property type="entry name" value="RsmE_MTase_dom"/>
</dbReference>
<dbReference type="InterPro" id="IPR015947">
    <property type="entry name" value="PUA-like_sf"/>
</dbReference>
<dbReference type="EMBL" id="BMEO01000001">
    <property type="protein sequence ID" value="GGF85629.1"/>
    <property type="molecule type" value="Genomic_DNA"/>
</dbReference>
<comment type="subcellular location">
    <subcellularLocation>
        <location evidence="1 12">Cytoplasm</location>
    </subcellularLocation>
</comment>
<comment type="caution">
    <text evidence="14">The sequence shown here is derived from an EMBL/GenBank/DDBJ whole genome shotgun (WGS) entry which is preliminary data.</text>
</comment>
<dbReference type="InterPro" id="IPR029028">
    <property type="entry name" value="Alpha/beta_knot_MTases"/>
</dbReference>
<dbReference type="InterPro" id="IPR029026">
    <property type="entry name" value="tRNA_m1G_MTases_N"/>
</dbReference>
<keyword evidence="8 12" id="KW-0808">Transferase</keyword>
<dbReference type="NCBIfam" id="TIGR00046">
    <property type="entry name" value="RsmE family RNA methyltransferase"/>
    <property type="match status" value="1"/>
</dbReference>
<gene>
    <name evidence="14" type="ORF">GCM10011365_03330</name>
</gene>
<dbReference type="RefSeq" id="WP_188363924.1">
    <property type="nucleotide sequence ID" value="NZ_BAABJF010000011.1"/>
</dbReference>
<comment type="similarity">
    <text evidence="2 12">Belongs to the RNA methyltransferase RsmE family.</text>
</comment>
<dbReference type="GO" id="GO:0070475">
    <property type="term" value="P:rRNA base methylation"/>
    <property type="evidence" value="ECO:0007669"/>
    <property type="project" value="TreeGrafter"/>
</dbReference>
<feature type="domain" description="Ribosomal RNA small subunit methyltransferase E methyltransferase" evidence="13">
    <location>
        <begin position="77"/>
        <end position="236"/>
    </location>
</feature>
<reference evidence="14" key="1">
    <citation type="journal article" date="2014" name="Int. J. Syst. Evol. Microbiol.">
        <title>Complete genome sequence of Corynebacterium casei LMG S-19264T (=DSM 44701T), isolated from a smear-ripened cheese.</title>
        <authorList>
            <consortium name="US DOE Joint Genome Institute (JGI-PGF)"/>
            <person name="Walter F."/>
            <person name="Albersmeier A."/>
            <person name="Kalinowski J."/>
            <person name="Ruckert C."/>
        </authorList>
    </citation>
    <scope>NUCLEOTIDE SEQUENCE</scope>
    <source>
        <strain evidence="14">CGMCC 1.12181</strain>
    </source>
</reference>
<evidence type="ECO:0000256" key="1">
    <source>
        <dbReference type="ARBA" id="ARBA00004496"/>
    </source>
</evidence>
<dbReference type="Pfam" id="PF04452">
    <property type="entry name" value="Methyltrans_RNA"/>
    <property type="match status" value="1"/>
</dbReference>
<dbReference type="SUPFAM" id="SSF75217">
    <property type="entry name" value="alpha/beta knot"/>
    <property type="match status" value="1"/>
</dbReference>
<reference evidence="14" key="2">
    <citation type="submission" date="2020-09" db="EMBL/GenBank/DDBJ databases">
        <authorList>
            <person name="Sun Q."/>
            <person name="Zhou Y."/>
        </authorList>
    </citation>
    <scope>NUCLEOTIDE SEQUENCE</scope>
    <source>
        <strain evidence="14">CGMCC 1.12181</strain>
    </source>
</reference>
<evidence type="ECO:0000256" key="7">
    <source>
        <dbReference type="ARBA" id="ARBA00022603"/>
    </source>
</evidence>
<evidence type="ECO:0000256" key="6">
    <source>
        <dbReference type="ARBA" id="ARBA00022552"/>
    </source>
</evidence>
<keyword evidence="7 12" id="KW-0489">Methyltransferase</keyword>
<evidence type="ECO:0000313" key="15">
    <source>
        <dbReference type="Proteomes" id="UP000605253"/>
    </source>
</evidence>
<dbReference type="AlphaFoldDB" id="A0A917FJ80"/>
<evidence type="ECO:0000256" key="3">
    <source>
        <dbReference type="ARBA" id="ARBA00012328"/>
    </source>
</evidence>
<protein>
    <recommendedName>
        <fullName evidence="4 12">Ribosomal RNA small subunit methyltransferase E</fullName>
        <ecNumber evidence="3 12">2.1.1.193</ecNumber>
    </recommendedName>
</protein>